<proteinExistence type="predicted"/>
<evidence type="ECO:0000313" key="2">
    <source>
        <dbReference type="EMBL" id="ETK00567.1"/>
    </source>
</evidence>
<feature type="region of interest" description="Disordered" evidence="1">
    <location>
        <begin position="1"/>
        <end position="25"/>
    </location>
</feature>
<comment type="caution">
    <text evidence="2">The sequence shown here is derived from an EMBL/GenBank/DDBJ whole genome shotgun (WGS) entry which is preliminary data.</text>
</comment>
<evidence type="ECO:0000256" key="1">
    <source>
        <dbReference type="SAM" id="MobiDB-lite"/>
    </source>
</evidence>
<name>W2C259_9BACT</name>
<reference evidence="2 3" key="1">
    <citation type="submission" date="2013-11" db="EMBL/GenBank/DDBJ databases">
        <title>Single cell genomics of uncultured Tannerella BU063 (oral taxon 286).</title>
        <authorList>
            <person name="Beall C.J."/>
            <person name="Campbell A.G."/>
            <person name="Griffen A.L."/>
            <person name="Podar M."/>
            <person name="Leys E.J."/>
        </authorList>
    </citation>
    <scope>NUCLEOTIDE SEQUENCE [LARGE SCALE GENOMIC DNA]</scope>
    <source>
        <strain evidence="2">Cell 2</strain>
    </source>
</reference>
<protein>
    <submittedName>
        <fullName evidence="2">Uncharacterized protein</fullName>
    </submittedName>
</protein>
<sequence length="72" mass="8170">MCFFLKEEREENEGESRSPLGAEQGDFEGMLRIEVGQETATSVGGGEGRIAIHLMCTRILIMPLHRPHKRRM</sequence>
<dbReference type="EMBL" id="AYUF01000499">
    <property type="protein sequence ID" value="ETK00567.1"/>
    <property type="molecule type" value="Genomic_DNA"/>
</dbReference>
<gene>
    <name evidence="2" type="ORF">N425_14135</name>
</gene>
<dbReference type="AlphaFoldDB" id="W2C259"/>
<dbReference type="Proteomes" id="UP000018837">
    <property type="component" value="Unassembled WGS sequence"/>
</dbReference>
<organism evidence="2 3">
    <name type="scientific">Tannerella sp. oral taxon BU063 isolate Cell 2</name>
    <dbReference type="NCBI Taxonomy" id="1411148"/>
    <lineage>
        <taxon>Bacteria</taxon>
        <taxon>Pseudomonadati</taxon>
        <taxon>Bacteroidota</taxon>
        <taxon>Bacteroidia</taxon>
        <taxon>Bacteroidales</taxon>
        <taxon>Tannerellaceae</taxon>
        <taxon>Tannerella</taxon>
    </lineage>
</organism>
<accession>W2C259</accession>
<evidence type="ECO:0000313" key="3">
    <source>
        <dbReference type="Proteomes" id="UP000018837"/>
    </source>
</evidence>